<proteinExistence type="predicted"/>
<accession>A0A645EBT4</accession>
<dbReference type="InterPro" id="IPR017853">
    <property type="entry name" value="GH"/>
</dbReference>
<name>A0A645EBT4_9ZZZZ</name>
<protein>
    <recommendedName>
        <fullName evidence="2">Asl1-like glycosyl hydrolase catalytic domain-containing protein</fullName>
    </recommendedName>
</protein>
<sequence>MEAFRYLDKMQQADPEIFASVDYWNSHSYPNPGFQASPKRTAQNSLRGYQYELAYLKKKTKKDYQVFITETGWVADKSTDYYLDDYYVYALKNIWNDERIVAVTPFVMKGSPGPFAGFSFFDAQDQATPQFFALQKALAALKS</sequence>
<comment type="caution">
    <text evidence="1">The sequence shown here is derived from an EMBL/GenBank/DDBJ whole genome shotgun (WGS) entry which is preliminary data.</text>
</comment>
<organism evidence="1">
    <name type="scientific">bioreactor metagenome</name>
    <dbReference type="NCBI Taxonomy" id="1076179"/>
    <lineage>
        <taxon>unclassified sequences</taxon>
        <taxon>metagenomes</taxon>
        <taxon>ecological metagenomes</taxon>
    </lineage>
</organism>
<evidence type="ECO:0008006" key="2">
    <source>
        <dbReference type="Google" id="ProtNLM"/>
    </source>
</evidence>
<dbReference type="EMBL" id="VSSQ01044422">
    <property type="protein sequence ID" value="MPM98243.1"/>
    <property type="molecule type" value="Genomic_DNA"/>
</dbReference>
<gene>
    <name evidence="1" type="ORF">SDC9_145428</name>
</gene>
<evidence type="ECO:0000313" key="1">
    <source>
        <dbReference type="EMBL" id="MPM98243.1"/>
    </source>
</evidence>
<dbReference type="SUPFAM" id="SSF51445">
    <property type="entry name" value="(Trans)glycosidases"/>
    <property type="match status" value="1"/>
</dbReference>
<dbReference type="Gene3D" id="3.20.20.80">
    <property type="entry name" value="Glycosidases"/>
    <property type="match status" value="1"/>
</dbReference>
<reference evidence="1" key="1">
    <citation type="submission" date="2019-08" db="EMBL/GenBank/DDBJ databases">
        <authorList>
            <person name="Kucharzyk K."/>
            <person name="Murdoch R.W."/>
            <person name="Higgins S."/>
            <person name="Loffler F."/>
        </authorList>
    </citation>
    <scope>NUCLEOTIDE SEQUENCE</scope>
</reference>
<dbReference type="AlphaFoldDB" id="A0A645EBT4"/>